<dbReference type="SUPFAM" id="SSF54637">
    <property type="entry name" value="Thioesterase/thiol ester dehydrase-isomerase"/>
    <property type="match status" value="1"/>
</dbReference>
<evidence type="ECO:0000313" key="4">
    <source>
        <dbReference type="Proteomes" id="UP000046090"/>
    </source>
</evidence>
<keyword evidence="2" id="KW-0378">Hydrolase</keyword>
<dbReference type="PANTHER" id="PTHR31793:SF37">
    <property type="entry name" value="ACYL-COA THIOESTER HYDROLASE YBGC"/>
    <property type="match status" value="1"/>
</dbReference>
<evidence type="ECO:0000256" key="1">
    <source>
        <dbReference type="ARBA" id="ARBA00005953"/>
    </source>
</evidence>
<dbReference type="PIRSF" id="PIRSF003230">
    <property type="entry name" value="YbgC"/>
    <property type="match status" value="1"/>
</dbReference>
<dbReference type="NCBIfam" id="TIGR00051">
    <property type="entry name" value="YbgC/FadM family acyl-CoA thioesterase"/>
    <property type="match status" value="1"/>
</dbReference>
<evidence type="ECO:0000256" key="2">
    <source>
        <dbReference type="ARBA" id="ARBA00022801"/>
    </source>
</evidence>
<name>A0A0K2XJE3_HELHE</name>
<comment type="similarity">
    <text evidence="1">Belongs to the 4-hydroxybenzoyl-CoA thioesterase family.</text>
</comment>
<gene>
    <name evidence="3" type="ORF">HHE01_03520</name>
</gene>
<dbReference type="CDD" id="cd00586">
    <property type="entry name" value="4HBT"/>
    <property type="match status" value="1"/>
</dbReference>
<dbReference type="InterPro" id="IPR050563">
    <property type="entry name" value="4-hydroxybenzoyl-CoA_TE"/>
</dbReference>
<proteinExistence type="inferred from homology"/>
<dbReference type="Pfam" id="PF13279">
    <property type="entry name" value="4HBT_2"/>
    <property type="match status" value="1"/>
</dbReference>
<accession>A0A0K2XJE3</accession>
<protein>
    <submittedName>
        <fullName evidence="3">4-hydroxybenzoyl-CoA thioesterase family active site</fullName>
    </submittedName>
</protein>
<dbReference type="Gene3D" id="3.10.129.10">
    <property type="entry name" value="Hotdog Thioesterase"/>
    <property type="match status" value="1"/>
</dbReference>
<dbReference type="InterPro" id="IPR006684">
    <property type="entry name" value="YbgC/YbaW"/>
</dbReference>
<dbReference type="GO" id="GO:0047617">
    <property type="term" value="F:fatty acyl-CoA hydrolase activity"/>
    <property type="evidence" value="ECO:0007669"/>
    <property type="project" value="TreeGrafter"/>
</dbReference>
<dbReference type="EMBL" id="CDMK01000002">
    <property type="protein sequence ID" value="CRI34551.1"/>
    <property type="molecule type" value="Genomic_DNA"/>
</dbReference>
<dbReference type="Proteomes" id="UP000046090">
    <property type="component" value="Unassembled WGS sequence"/>
</dbReference>
<dbReference type="AlphaFoldDB" id="A0A0K2XJE3"/>
<evidence type="ECO:0000313" key="3">
    <source>
        <dbReference type="EMBL" id="CRI34551.1"/>
    </source>
</evidence>
<dbReference type="InterPro" id="IPR029069">
    <property type="entry name" value="HotDog_dom_sf"/>
</dbReference>
<keyword evidence="4" id="KW-1185">Reference proteome</keyword>
<organism evidence="3 4">
    <name type="scientific">Helicobacter heilmannii</name>
    <dbReference type="NCBI Taxonomy" id="35817"/>
    <lineage>
        <taxon>Bacteria</taxon>
        <taxon>Pseudomonadati</taxon>
        <taxon>Campylobacterota</taxon>
        <taxon>Epsilonproteobacteria</taxon>
        <taxon>Campylobacterales</taxon>
        <taxon>Helicobacteraceae</taxon>
        <taxon>Helicobacter</taxon>
    </lineage>
</organism>
<dbReference type="PANTHER" id="PTHR31793">
    <property type="entry name" value="4-HYDROXYBENZOYL-COA THIOESTERASE FAMILY MEMBER"/>
    <property type="match status" value="1"/>
</dbReference>
<sequence length="136" mass="15622">MHGLIQDFKRESMQIQVYYEDTDSTGMVYHANYLKFCERARSAVFFQAGCTPQNTTGGFVVKDLQAEFIAPALLGDCLQVSTQILELKRVGISLQQDIFRQEQKLFYLRIKLAFIDLATKKPSRIPQEFLEILHGL</sequence>
<reference evidence="4" key="1">
    <citation type="submission" date="2014-12" db="EMBL/GenBank/DDBJ databases">
        <authorList>
            <person name="Smet A."/>
        </authorList>
    </citation>
    <scope>NUCLEOTIDE SEQUENCE [LARGE SCALE GENOMIC DNA]</scope>
</reference>